<dbReference type="RefSeq" id="WP_344441035.1">
    <property type="nucleotide sequence ID" value="NZ_BAAALF010000026.1"/>
</dbReference>
<feature type="chain" id="PRO_5045392472" description="PknH-like protein" evidence="1">
    <location>
        <begin position="22"/>
        <end position="296"/>
    </location>
</feature>
<proteinExistence type="predicted"/>
<accession>A0ABP4GMH1</accession>
<organism evidence="2 3">
    <name type="scientific">Kitasatospora nipponensis</name>
    <dbReference type="NCBI Taxonomy" id="258049"/>
    <lineage>
        <taxon>Bacteria</taxon>
        <taxon>Bacillati</taxon>
        <taxon>Actinomycetota</taxon>
        <taxon>Actinomycetes</taxon>
        <taxon>Kitasatosporales</taxon>
        <taxon>Streptomycetaceae</taxon>
        <taxon>Kitasatospora</taxon>
    </lineage>
</organism>
<sequence length="296" mass="31632">MRRIVVCGAVAAMITAASACATGHSNAKPGPADTISGSDSAVVAPTAPAGLFLAIPLPLDAYGRTSSQLANLTAAFNILDHKCMKAEGYDYPPAQFLRPQQIPATSANFMRYGEDTDQAADLSRSDFGYYQTGHRGDPDPTLSMSQAEHVAQFGKPGGKPGGCAQQASDQLSANGGDYAQPAVTVGNLDRQSFLASLEDSRVKEVIASWSACMRGRGYAVESPVGTHTNVFEWQHDERLADVACKRQVDLIRVWSGVETEIQKRSIDENAQALDLEKQRWETTVRNSASVIATSGH</sequence>
<evidence type="ECO:0000313" key="2">
    <source>
        <dbReference type="EMBL" id="GAA1230359.1"/>
    </source>
</evidence>
<comment type="caution">
    <text evidence="2">The sequence shown here is derived from an EMBL/GenBank/DDBJ whole genome shotgun (WGS) entry which is preliminary data.</text>
</comment>
<feature type="signal peptide" evidence="1">
    <location>
        <begin position="1"/>
        <end position="21"/>
    </location>
</feature>
<evidence type="ECO:0008006" key="4">
    <source>
        <dbReference type="Google" id="ProtNLM"/>
    </source>
</evidence>
<keyword evidence="3" id="KW-1185">Reference proteome</keyword>
<keyword evidence="1" id="KW-0732">Signal</keyword>
<evidence type="ECO:0000313" key="3">
    <source>
        <dbReference type="Proteomes" id="UP001500037"/>
    </source>
</evidence>
<dbReference type="EMBL" id="BAAALF010000026">
    <property type="protein sequence ID" value="GAA1230359.1"/>
    <property type="molecule type" value="Genomic_DNA"/>
</dbReference>
<reference evidence="3" key="1">
    <citation type="journal article" date="2019" name="Int. J. Syst. Evol. Microbiol.">
        <title>The Global Catalogue of Microorganisms (GCM) 10K type strain sequencing project: providing services to taxonomists for standard genome sequencing and annotation.</title>
        <authorList>
            <consortium name="The Broad Institute Genomics Platform"/>
            <consortium name="The Broad Institute Genome Sequencing Center for Infectious Disease"/>
            <person name="Wu L."/>
            <person name="Ma J."/>
        </authorList>
    </citation>
    <scope>NUCLEOTIDE SEQUENCE [LARGE SCALE GENOMIC DNA]</scope>
    <source>
        <strain evidence="3">JCM 13004</strain>
    </source>
</reference>
<dbReference type="PROSITE" id="PS51257">
    <property type="entry name" value="PROKAR_LIPOPROTEIN"/>
    <property type="match status" value="1"/>
</dbReference>
<dbReference type="Proteomes" id="UP001500037">
    <property type="component" value="Unassembled WGS sequence"/>
</dbReference>
<protein>
    <recommendedName>
        <fullName evidence="4">PknH-like protein</fullName>
    </recommendedName>
</protein>
<gene>
    <name evidence="2" type="ORF">GCM10009665_20950</name>
</gene>
<name>A0ABP4GMH1_9ACTN</name>
<evidence type="ECO:0000256" key="1">
    <source>
        <dbReference type="SAM" id="SignalP"/>
    </source>
</evidence>